<evidence type="ECO:0000256" key="2">
    <source>
        <dbReference type="ARBA" id="ARBA00010581"/>
    </source>
</evidence>
<evidence type="ECO:0000256" key="6">
    <source>
        <dbReference type="ARBA" id="ARBA00022989"/>
    </source>
</evidence>
<geneLocation type="mitochondrion" evidence="11"/>
<dbReference type="AlphaFoldDB" id="K7QM69"/>
<dbReference type="RefSeq" id="YP_007026373.1">
    <property type="nucleotide sequence ID" value="NC_019642.1"/>
</dbReference>
<dbReference type="InterPro" id="IPR024791">
    <property type="entry name" value="Cyt_c/ubiquinol_Oxase_su3"/>
</dbReference>
<keyword evidence="8 11" id="KW-0496">Mitochondrion</keyword>
<dbReference type="CDD" id="cd01665">
    <property type="entry name" value="Cyt_c_Oxidase_III"/>
    <property type="match status" value="1"/>
</dbReference>
<keyword evidence="7 9" id="KW-0472">Membrane</keyword>
<feature type="transmembrane region" description="Helical" evidence="9">
    <location>
        <begin position="239"/>
        <end position="258"/>
    </location>
</feature>
<evidence type="ECO:0000256" key="8">
    <source>
        <dbReference type="RuleBase" id="RU003375"/>
    </source>
</evidence>
<keyword evidence="6 9" id="KW-1133">Transmembrane helix</keyword>
<name>K7QM69_ARGAF</name>
<feature type="transmembrane region" description="Helical" evidence="9">
    <location>
        <begin position="39"/>
        <end position="57"/>
    </location>
</feature>
<comment type="similarity">
    <text evidence="2 8">Belongs to the cytochrome c oxidase subunit 3 family.</text>
</comment>
<feature type="transmembrane region" description="Helical" evidence="9">
    <location>
        <begin position="122"/>
        <end position="146"/>
    </location>
</feature>
<dbReference type="GeneID" id="14050010"/>
<sequence>MSIMHPFHLVNKSPWPLTGSVATLTFMVNMINIMHFSSFNMLLISIIIIILTMYQWWRDICRESTFQGNHTFMVLNNMKWGMILFILSEIFFFVSFFWAFFHSMLSPNIEIGSMWPPEKIQSFNPFSIPLLNTTILLSSGITITWSHHSIINNNFKEAFKSLSLTILLGLIFTMLQGWEYNQAPFTISDSIYGSTFFMSTGFHGLHVIIGSSFLTMILIRLNLNHFSNSHHFGFEAAAWYWHFVDIVWLFLYTFVYWWSY</sequence>
<dbReference type="FunFam" id="1.20.120.80:FF:000002">
    <property type="entry name" value="Cytochrome c oxidase subunit 3"/>
    <property type="match status" value="1"/>
</dbReference>
<dbReference type="SUPFAM" id="SSF81452">
    <property type="entry name" value="Cytochrome c oxidase subunit III-like"/>
    <property type="match status" value="1"/>
</dbReference>
<dbReference type="InterPro" id="IPR033945">
    <property type="entry name" value="Cyt_c_oxase_su3_dom"/>
</dbReference>
<dbReference type="CTD" id="4514"/>
<evidence type="ECO:0000256" key="1">
    <source>
        <dbReference type="ARBA" id="ARBA00004141"/>
    </source>
</evidence>
<organism evidence="11">
    <name type="scientific">Argas africolumbae</name>
    <name type="common">Soft tick</name>
    <dbReference type="NCBI Taxonomy" id="1210872"/>
    <lineage>
        <taxon>Eukaryota</taxon>
        <taxon>Metazoa</taxon>
        <taxon>Ecdysozoa</taxon>
        <taxon>Arthropoda</taxon>
        <taxon>Chelicerata</taxon>
        <taxon>Arachnida</taxon>
        <taxon>Acari</taxon>
        <taxon>Parasitiformes</taxon>
        <taxon>Ixodida</taxon>
        <taxon>Ixodoidea</taxon>
        <taxon>Argasidae</taxon>
        <taxon>Argasinae</taxon>
        <taxon>Argas</taxon>
    </lineage>
</organism>
<dbReference type="Gene3D" id="1.10.287.70">
    <property type="match status" value="1"/>
</dbReference>
<dbReference type="PROSITE" id="PS50253">
    <property type="entry name" value="COX3"/>
    <property type="match status" value="1"/>
</dbReference>
<dbReference type="GO" id="GO:0004129">
    <property type="term" value="F:cytochrome-c oxidase activity"/>
    <property type="evidence" value="ECO:0007669"/>
    <property type="project" value="InterPro"/>
</dbReference>
<evidence type="ECO:0000313" key="11">
    <source>
        <dbReference type="EMBL" id="AFV32070.1"/>
    </source>
</evidence>
<feature type="transmembrane region" description="Helical" evidence="9">
    <location>
        <begin position="158"/>
        <end position="175"/>
    </location>
</feature>
<dbReference type="EMBL" id="JQ665720">
    <property type="protein sequence ID" value="AFV32070.1"/>
    <property type="molecule type" value="Genomic_DNA"/>
</dbReference>
<evidence type="ECO:0000256" key="9">
    <source>
        <dbReference type="SAM" id="Phobius"/>
    </source>
</evidence>
<dbReference type="GO" id="GO:0005739">
    <property type="term" value="C:mitochondrion"/>
    <property type="evidence" value="ECO:0007669"/>
    <property type="project" value="TreeGrafter"/>
</dbReference>
<dbReference type="InterPro" id="IPR013833">
    <property type="entry name" value="Cyt_c_oxidase_su3_a-hlx"/>
</dbReference>
<feature type="domain" description="Heme-copper oxidase subunit III family profile" evidence="10">
    <location>
        <begin position="3"/>
        <end position="260"/>
    </location>
</feature>
<dbReference type="InterPro" id="IPR035973">
    <property type="entry name" value="Cyt_c_oxidase_su3-like_sf"/>
</dbReference>
<keyword evidence="5" id="KW-1278">Translocase</keyword>
<comment type="subcellular location">
    <subcellularLocation>
        <location evidence="1">Membrane</location>
        <topology evidence="1">Multi-pass membrane protein</topology>
    </subcellularLocation>
</comment>
<protein>
    <recommendedName>
        <fullName evidence="3 8">Cytochrome c oxidase subunit 3</fullName>
    </recommendedName>
</protein>
<comment type="function">
    <text evidence="8">Component of the cytochrome c oxidase, the last enzyme in the mitochondrial electron transport chain which drives oxidative phosphorylation. The respiratory chain contains 3 multisubunit complexes succinate dehydrogenase (complex II, CII), ubiquinol-cytochrome c oxidoreductase (cytochrome b-c1 complex, complex III, CIII) and cytochrome c oxidase (complex IV, CIV), that cooperate to transfer electrons derived from NADH and succinate to molecular oxygen, creating an electrochemical gradient over the inner membrane that drives transmembrane transport and the ATP synthase. Cytochrome c oxidase is the component of the respiratory chain that catalyzes the reduction of oxygen to water. Electrons originating from reduced cytochrome c in the intermembrane space (IMS) are transferred via the dinuclear copper A center (CU(A)) of subunit 2 and heme A of subunit 1 to the active site in subunit 1, a binuclear center (BNC) formed by heme A3 and copper B (CU(B)). The BNC reduces molecular oxygen to 2 water molecules using 4 electrons from cytochrome c in the IMS and 4 protons from the mitochondrial matrix.</text>
</comment>
<dbReference type="Pfam" id="PF00510">
    <property type="entry name" value="COX3"/>
    <property type="match status" value="1"/>
</dbReference>
<evidence type="ECO:0000259" key="10">
    <source>
        <dbReference type="PROSITE" id="PS50253"/>
    </source>
</evidence>
<dbReference type="GO" id="GO:0016020">
    <property type="term" value="C:membrane"/>
    <property type="evidence" value="ECO:0007669"/>
    <property type="project" value="UniProtKB-SubCell"/>
</dbReference>
<evidence type="ECO:0000256" key="4">
    <source>
        <dbReference type="ARBA" id="ARBA00022692"/>
    </source>
</evidence>
<dbReference type="PANTHER" id="PTHR11403">
    <property type="entry name" value="CYTOCHROME C OXIDASE SUBUNIT III"/>
    <property type="match status" value="1"/>
</dbReference>
<evidence type="ECO:0000256" key="7">
    <source>
        <dbReference type="ARBA" id="ARBA00023136"/>
    </source>
</evidence>
<dbReference type="InterPro" id="IPR000298">
    <property type="entry name" value="Cyt_c_oxidase-like_su3"/>
</dbReference>
<evidence type="ECO:0000256" key="3">
    <source>
        <dbReference type="ARBA" id="ARBA00015944"/>
    </source>
</evidence>
<gene>
    <name evidence="11" type="primary">COX3</name>
</gene>
<dbReference type="PANTHER" id="PTHR11403:SF7">
    <property type="entry name" value="CYTOCHROME C OXIDASE SUBUNIT 3"/>
    <property type="match status" value="1"/>
</dbReference>
<keyword evidence="4 8" id="KW-0812">Transmembrane</keyword>
<dbReference type="Gene3D" id="1.20.120.80">
    <property type="entry name" value="Cytochrome c oxidase, subunit III, four-helix bundle"/>
    <property type="match status" value="1"/>
</dbReference>
<feature type="transmembrane region" description="Helical" evidence="9">
    <location>
        <begin position="80"/>
        <end position="101"/>
    </location>
</feature>
<evidence type="ECO:0000256" key="5">
    <source>
        <dbReference type="ARBA" id="ARBA00022967"/>
    </source>
</evidence>
<reference evidence="11" key="1">
    <citation type="submission" date="2012-02" db="EMBL/GenBank/DDBJ databases">
        <title>Mitochondrial genome for Argas africolumbae.</title>
        <authorList>
            <person name="Mans B.J."/>
            <person name="de Klerk D.G."/>
            <person name="Pienaar R."/>
            <person name="de Castro M."/>
            <person name="Latif A.A."/>
        </authorList>
    </citation>
    <scope>NUCLEOTIDE SEQUENCE</scope>
</reference>
<dbReference type="GO" id="GO:0006123">
    <property type="term" value="P:mitochondrial electron transport, cytochrome c to oxygen"/>
    <property type="evidence" value="ECO:0007669"/>
    <property type="project" value="TreeGrafter"/>
</dbReference>
<feature type="transmembrane region" description="Helical" evidence="9">
    <location>
        <begin position="196"/>
        <end position="219"/>
    </location>
</feature>
<proteinExistence type="inferred from homology"/>
<accession>K7QM69</accession>